<evidence type="ECO:0000256" key="5">
    <source>
        <dbReference type="ARBA" id="ARBA00023136"/>
    </source>
</evidence>
<dbReference type="Proteomes" id="UP000095300">
    <property type="component" value="Unassembled WGS sequence"/>
</dbReference>
<dbReference type="PANTHER" id="PTHR23511">
    <property type="entry name" value="SYNAPTIC VESICLE GLYCOPROTEIN 2"/>
    <property type="match status" value="1"/>
</dbReference>
<reference evidence="8" key="1">
    <citation type="submission" date="2020-05" db="UniProtKB">
        <authorList>
            <consortium name="EnsemblMetazoa"/>
        </authorList>
    </citation>
    <scope>IDENTIFICATION</scope>
    <source>
        <strain evidence="8">USDA</strain>
    </source>
</reference>
<feature type="transmembrane region" description="Helical" evidence="6">
    <location>
        <begin position="121"/>
        <end position="144"/>
    </location>
</feature>
<dbReference type="EnsemblMetazoa" id="SCAU013778-RA">
    <property type="protein sequence ID" value="SCAU013778-PA"/>
    <property type="gene ID" value="SCAU013778"/>
</dbReference>
<feature type="transmembrane region" description="Helical" evidence="6">
    <location>
        <begin position="50"/>
        <end position="74"/>
    </location>
</feature>
<evidence type="ECO:0000256" key="4">
    <source>
        <dbReference type="ARBA" id="ARBA00022989"/>
    </source>
</evidence>
<keyword evidence="9" id="KW-1185">Reference proteome</keyword>
<sequence>MESIPTTPVEGMPSQKDKWHTINLNSEVDNDASADFETAVKACGFGRFNILLLCVSIPAIMACVFETAVMSYILPSAECDLSLDLVDKGILNAIAYAGMIVSAIGWGYLADRKGRRNLLIFGYLMDGLCVLCAAISQSIVQLMVAKFFGGF</sequence>
<dbReference type="SUPFAM" id="SSF103473">
    <property type="entry name" value="MFS general substrate transporter"/>
    <property type="match status" value="1"/>
</dbReference>
<dbReference type="PROSITE" id="PS50850">
    <property type="entry name" value="MFS"/>
    <property type="match status" value="1"/>
</dbReference>
<dbReference type="Pfam" id="PF07690">
    <property type="entry name" value="MFS_1"/>
    <property type="match status" value="1"/>
</dbReference>
<protein>
    <recommendedName>
        <fullName evidence="7">Major facilitator superfamily (MFS) profile domain-containing protein</fullName>
    </recommendedName>
</protein>
<keyword evidence="5 6" id="KW-0472">Membrane</keyword>
<evidence type="ECO:0000313" key="9">
    <source>
        <dbReference type="Proteomes" id="UP000095300"/>
    </source>
</evidence>
<evidence type="ECO:0000256" key="1">
    <source>
        <dbReference type="ARBA" id="ARBA00004141"/>
    </source>
</evidence>
<dbReference type="Gene3D" id="1.20.1250.20">
    <property type="entry name" value="MFS general substrate transporter like domains"/>
    <property type="match status" value="1"/>
</dbReference>
<evidence type="ECO:0000256" key="2">
    <source>
        <dbReference type="ARBA" id="ARBA00022448"/>
    </source>
</evidence>
<keyword evidence="2" id="KW-0813">Transport</keyword>
<evidence type="ECO:0000313" key="8">
    <source>
        <dbReference type="EnsemblMetazoa" id="SCAU013778-PA"/>
    </source>
</evidence>
<feature type="domain" description="Major facilitator superfamily (MFS) profile" evidence="7">
    <location>
        <begin position="52"/>
        <end position="151"/>
    </location>
</feature>
<dbReference type="AlphaFoldDB" id="A0A1I8Q4C1"/>
<dbReference type="GO" id="GO:0016020">
    <property type="term" value="C:membrane"/>
    <property type="evidence" value="ECO:0007669"/>
    <property type="project" value="UniProtKB-SubCell"/>
</dbReference>
<evidence type="ECO:0000259" key="7">
    <source>
        <dbReference type="PROSITE" id="PS50850"/>
    </source>
</evidence>
<dbReference type="InterPro" id="IPR011701">
    <property type="entry name" value="MFS"/>
</dbReference>
<evidence type="ECO:0000256" key="6">
    <source>
        <dbReference type="SAM" id="Phobius"/>
    </source>
</evidence>
<comment type="subcellular location">
    <subcellularLocation>
        <location evidence="1">Membrane</location>
        <topology evidence="1">Multi-pass membrane protein</topology>
    </subcellularLocation>
</comment>
<dbReference type="PANTHER" id="PTHR23511:SF36">
    <property type="entry name" value="EG:BACR7A4.13 PROTEIN-RELATED"/>
    <property type="match status" value="1"/>
</dbReference>
<accession>A0A1I8Q4C1</accession>
<proteinExistence type="predicted"/>
<dbReference type="STRING" id="35570.A0A1I8Q4C1"/>
<organism evidence="8 9">
    <name type="scientific">Stomoxys calcitrans</name>
    <name type="common">Stable fly</name>
    <name type="synonym">Conops calcitrans</name>
    <dbReference type="NCBI Taxonomy" id="35570"/>
    <lineage>
        <taxon>Eukaryota</taxon>
        <taxon>Metazoa</taxon>
        <taxon>Ecdysozoa</taxon>
        <taxon>Arthropoda</taxon>
        <taxon>Hexapoda</taxon>
        <taxon>Insecta</taxon>
        <taxon>Pterygota</taxon>
        <taxon>Neoptera</taxon>
        <taxon>Endopterygota</taxon>
        <taxon>Diptera</taxon>
        <taxon>Brachycera</taxon>
        <taxon>Muscomorpha</taxon>
        <taxon>Muscoidea</taxon>
        <taxon>Muscidae</taxon>
        <taxon>Stomoxys</taxon>
    </lineage>
</organism>
<dbReference type="GO" id="GO:0022857">
    <property type="term" value="F:transmembrane transporter activity"/>
    <property type="evidence" value="ECO:0007669"/>
    <property type="project" value="InterPro"/>
</dbReference>
<dbReference type="InterPro" id="IPR020846">
    <property type="entry name" value="MFS_dom"/>
</dbReference>
<dbReference type="VEuPathDB" id="VectorBase:SCAU013778"/>
<dbReference type="InterPro" id="IPR036259">
    <property type="entry name" value="MFS_trans_sf"/>
</dbReference>
<feature type="transmembrane region" description="Helical" evidence="6">
    <location>
        <begin position="89"/>
        <end position="109"/>
    </location>
</feature>
<evidence type="ECO:0000256" key="3">
    <source>
        <dbReference type="ARBA" id="ARBA00022692"/>
    </source>
</evidence>
<keyword evidence="3 6" id="KW-0812">Transmembrane</keyword>
<keyword evidence="4 6" id="KW-1133">Transmembrane helix</keyword>
<name>A0A1I8Q4C1_STOCA</name>